<proteinExistence type="predicted"/>
<evidence type="ECO:0000256" key="1">
    <source>
        <dbReference type="SAM" id="MobiDB-lite"/>
    </source>
</evidence>
<dbReference type="EMBL" id="ACJE01000010">
    <property type="protein sequence ID" value="EHA23262.1"/>
    <property type="molecule type" value="Genomic_DNA"/>
</dbReference>
<feature type="region of interest" description="Disordered" evidence="1">
    <location>
        <begin position="129"/>
        <end position="152"/>
    </location>
</feature>
<reference evidence="2 3" key="1">
    <citation type="journal article" date="2011" name="Genome Res.">
        <title>Comparative genomics of citric-acid-producing Aspergillus niger ATCC 1015 versus enzyme-producing CBS 513.88.</title>
        <authorList>
            <person name="Andersen M.R."/>
            <person name="Salazar M.P."/>
            <person name="Schaap P.J."/>
            <person name="van de Vondervoort P.J."/>
            <person name="Culley D."/>
            <person name="Thykaer J."/>
            <person name="Frisvad J.C."/>
            <person name="Nielsen K.F."/>
            <person name="Albang R."/>
            <person name="Albermann K."/>
            <person name="Berka R.M."/>
            <person name="Braus G.H."/>
            <person name="Braus-Stromeyer S.A."/>
            <person name="Corrochano L.M."/>
            <person name="Dai Z."/>
            <person name="van Dijck P.W."/>
            <person name="Hofmann G."/>
            <person name="Lasure L.L."/>
            <person name="Magnuson J.K."/>
            <person name="Menke H."/>
            <person name="Meijer M."/>
            <person name="Meijer S.L."/>
            <person name="Nielsen J.B."/>
            <person name="Nielsen M.L."/>
            <person name="van Ooyen A.J."/>
            <person name="Pel H.J."/>
            <person name="Poulsen L."/>
            <person name="Samson R.A."/>
            <person name="Stam H."/>
            <person name="Tsang A."/>
            <person name="van den Brink J.M."/>
            <person name="Atkins A."/>
            <person name="Aerts A."/>
            <person name="Shapiro H."/>
            <person name="Pangilinan J."/>
            <person name="Salamov A."/>
            <person name="Lou Y."/>
            <person name="Lindquist E."/>
            <person name="Lucas S."/>
            <person name="Grimwood J."/>
            <person name="Grigoriev I.V."/>
            <person name="Kubicek C.P."/>
            <person name="Martinez D."/>
            <person name="van Peij N.N."/>
            <person name="Roubos J.A."/>
            <person name="Nielsen J."/>
            <person name="Baker S.E."/>
        </authorList>
    </citation>
    <scope>NUCLEOTIDE SEQUENCE [LARGE SCALE GENOMIC DNA]</scope>
    <source>
        <strain evidence="3">ATCC 1015 / CBS 113.46 / FGSC A1144 / LSHB Ac4 / NCTC 3858a / NRRL 328 / USDA 3528.7</strain>
    </source>
</reference>
<dbReference type="Proteomes" id="UP000009038">
    <property type="component" value="Unassembled WGS sequence"/>
</dbReference>
<sequence>MQRLDGVTSGCGWARIVEVGEHSLSDPVKYTGNPDQVDMKTLLGGTGYVVIEAAVDVSINPLEKSALMVAEQAMDPGRCLMPSGSDSSGSAKPMASQWVFPARLPLISCKSLVTSPTATTTIISSFNPMEVNSGHRSHPSLTPSLDSWRNDL</sequence>
<comment type="caution">
    <text evidence="2">The sequence shown here is derived from an EMBL/GenBank/DDBJ whole genome shotgun (WGS) entry which is preliminary data.</text>
</comment>
<evidence type="ECO:0000313" key="3">
    <source>
        <dbReference type="Proteomes" id="UP000009038"/>
    </source>
</evidence>
<evidence type="ECO:0000313" key="2">
    <source>
        <dbReference type="EMBL" id="EHA23262.1"/>
    </source>
</evidence>
<dbReference type="AlphaFoldDB" id="G3Y123"/>
<protein>
    <submittedName>
        <fullName evidence="2">Uncharacterized protein</fullName>
    </submittedName>
</protein>
<dbReference type="VEuPathDB" id="FungiDB:ASPNIDRAFT2_37275"/>
<accession>G3Y123</accession>
<dbReference type="HOGENOM" id="CLU_1721937_0_0_1"/>
<gene>
    <name evidence="2" type="ORF">ASPNIDRAFT_37275</name>
</gene>
<feature type="compositionally biased region" description="Polar residues" evidence="1">
    <location>
        <begin position="139"/>
        <end position="152"/>
    </location>
</feature>
<organism evidence="2 3">
    <name type="scientific">Aspergillus niger (strain ATCC 1015 / CBS 113.46 / FGSC A1144 / LSHB Ac4 / NCTC 3858a / NRRL 328 / USDA 3528.7)</name>
    <dbReference type="NCBI Taxonomy" id="380704"/>
    <lineage>
        <taxon>Eukaryota</taxon>
        <taxon>Fungi</taxon>
        <taxon>Dikarya</taxon>
        <taxon>Ascomycota</taxon>
        <taxon>Pezizomycotina</taxon>
        <taxon>Eurotiomycetes</taxon>
        <taxon>Eurotiomycetidae</taxon>
        <taxon>Eurotiales</taxon>
        <taxon>Aspergillaceae</taxon>
        <taxon>Aspergillus</taxon>
        <taxon>Aspergillus subgen. Circumdati</taxon>
    </lineage>
</organism>
<name>G3Y123_ASPNA</name>